<evidence type="ECO:0000256" key="5">
    <source>
        <dbReference type="ARBA" id="ARBA00022838"/>
    </source>
</evidence>
<dbReference type="PANTHER" id="PTHR14281">
    <property type="entry name" value="KINETOCHORE PROTEIN SPC25-RELATED"/>
    <property type="match status" value="1"/>
</dbReference>
<sequence>MTTPQKKLLSRTLSNEPSSTDEQQQNLLKLDKARDRMATLQLALDSHSSDVRERVMKRKADHAKALNEEKENQSRIKEEIENLKKKEFDVVRDIERERQEVQEMKDQISNYMREMRSHSTNRDGLIAEIEEYRERINKHKDMIESEKKTLDGQAAKNAPELAFFEQKLGLKLRSNKLDCIFLAFSQIDDRQPDRQFSIELDLSEPEYKVVSCNPRPDELDLLLHELNSSRGFYTFIKRIRGAFRGVVVKEKHA</sequence>
<dbReference type="OrthoDB" id="4056921at2759"/>
<comment type="caution">
    <text evidence="13">The sequence shown here is derived from an EMBL/GenBank/DDBJ whole genome shotgun (WGS) entry which is preliminary data.</text>
</comment>
<keyword evidence="3 9" id="KW-0132">Cell division</keyword>
<name>A0A4T0KI26_WALIC</name>
<dbReference type="Pfam" id="PF08234">
    <property type="entry name" value="Spindle_Spc25"/>
    <property type="match status" value="1"/>
</dbReference>
<dbReference type="EMBL" id="SPOI01000184">
    <property type="protein sequence ID" value="TIB33415.1"/>
    <property type="molecule type" value="Genomic_DNA"/>
</dbReference>
<evidence type="ECO:0000256" key="1">
    <source>
        <dbReference type="ARBA" id="ARBA00006379"/>
    </source>
</evidence>
<accession>A0A4T0KI26</accession>
<dbReference type="InterPro" id="IPR045143">
    <property type="entry name" value="Spc25"/>
</dbReference>
<evidence type="ECO:0000256" key="3">
    <source>
        <dbReference type="ARBA" id="ARBA00022618"/>
    </source>
</evidence>
<evidence type="ECO:0000256" key="4">
    <source>
        <dbReference type="ARBA" id="ARBA00022776"/>
    </source>
</evidence>
<dbReference type="GO" id="GO:0051301">
    <property type="term" value="P:cell division"/>
    <property type="evidence" value="ECO:0007669"/>
    <property type="project" value="UniProtKB-UniRule"/>
</dbReference>
<dbReference type="OMA" id="HEDQRMK"/>
<protein>
    <recommendedName>
        <fullName evidence="9">Kinetochore protein SPC25</fullName>
    </recommendedName>
</protein>
<evidence type="ECO:0000256" key="7">
    <source>
        <dbReference type="ARBA" id="ARBA00023306"/>
    </source>
</evidence>
<dbReference type="GO" id="GO:0031262">
    <property type="term" value="C:Ndc80 complex"/>
    <property type="evidence" value="ECO:0007669"/>
    <property type="project" value="InterPro"/>
</dbReference>
<organism evidence="13 14">
    <name type="scientific">Wallemia ichthyophaga</name>
    <dbReference type="NCBI Taxonomy" id="245174"/>
    <lineage>
        <taxon>Eukaryota</taxon>
        <taxon>Fungi</taxon>
        <taxon>Dikarya</taxon>
        <taxon>Basidiomycota</taxon>
        <taxon>Wallemiomycotina</taxon>
        <taxon>Wallemiomycetes</taxon>
        <taxon>Wallemiales</taxon>
        <taxon>Wallemiaceae</taxon>
        <taxon>Wallemia</taxon>
    </lineage>
</organism>
<keyword evidence="6 10" id="KW-0175">Coiled coil</keyword>
<comment type="subcellular location">
    <subcellularLocation>
        <location evidence="9">Nucleus</location>
    </subcellularLocation>
    <subcellularLocation>
        <location evidence="9">Chromosome</location>
        <location evidence="9">Centromere</location>
        <location evidence="9">Kinetochore</location>
    </subcellularLocation>
</comment>
<keyword evidence="5 9" id="KW-0995">Kinetochore</keyword>
<keyword evidence="7 9" id="KW-0131">Cell cycle</keyword>
<keyword evidence="2 9" id="KW-0158">Chromosome</keyword>
<gene>
    <name evidence="13" type="ORF">E3P86_02984</name>
</gene>
<dbReference type="Proteomes" id="UP000310689">
    <property type="component" value="Unassembled WGS sequence"/>
</dbReference>
<evidence type="ECO:0000313" key="13">
    <source>
        <dbReference type="EMBL" id="TIB33415.1"/>
    </source>
</evidence>
<comment type="subunit">
    <text evidence="9">Component of the NDC80 complex.</text>
</comment>
<dbReference type="CDD" id="cd23784">
    <property type="entry name" value="RWD_Spc25"/>
    <property type="match status" value="1"/>
</dbReference>
<feature type="region of interest" description="Disordered" evidence="11">
    <location>
        <begin position="1"/>
        <end position="25"/>
    </location>
</feature>
<feature type="coiled-coil region" evidence="10">
    <location>
        <begin position="30"/>
        <end position="149"/>
    </location>
</feature>
<evidence type="ECO:0000259" key="12">
    <source>
        <dbReference type="Pfam" id="PF08234"/>
    </source>
</evidence>
<evidence type="ECO:0000256" key="2">
    <source>
        <dbReference type="ARBA" id="ARBA00022454"/>
    </source>
</evidence>
<dbReference type="GO" id="GO:0007059">
    <property type="term" value="P:chromosome segregation"/>
    <property type="evidence" value="ECO:0007669"/>
    <property type="project" value="InterPro"/>
</dbReference>
<comment type="function">
    <text evidence="9">Acts as a component of the essential kinetochore-associated NDC80 complex, which is required for chromosome segregation and spindle checkpoint activity.</text>
</comment>
<evidence type="ECO:0000256" key="6">
    <source>
        <dbReference type="ARBA" id="ARBA00023054"/>
    </source>
</evidence>
<evidence type="ECO:0000256" key="8">
    <source>
        <dbReference type="ARBA" id="ARBA00023328"/>
    </source>
</evidence>
<comment type="similarity">
    <text evidence="1 9">Belongs to the SPC25 family.</text>
</comment>
<keyword evidence="8 9" id="KW-0137">Centromere</keyword>
<feature type="domain" description="Chromosome segregation protein Spc25 C-terminal" evidence="12">
    <location>
        <begin position="178"/>
        <end position="244"/>
    </location>
</feature>
<dbReference type="GO" id="GO:0005634">
    <property type="term" value="C:nucleus"/>
    <property type="evidence" value="ECO:0007669"/>
    <property type="project" value="UniProtKB-SubCell"/>
</dbReference>
<keyword evidence="4 9" id="KW-0498">Mitosis</keyword>
<dbReference type="AlphaFoldDB" id="A0A4T0KI26"/>
<dbReference type="PANTHER" id="PTHR14281:SF0">
    <property type="entry name" value="KINETOCHORE PROTEIN SPC25"/>
    <property type="match status" value="1"/>
</dbReference>
<evidence type="ECO:0000256" key="10">
    <source>
        <dbReference type="SAM" id="Coils"/>
    </source>
</evidence>
<evidence type="ECO:0000256" key="11">
    <source>
        <dbReference type="SAM" id="MobiDB-lite"/>
    </source>
</evidence>
<dbReference type="Gene3D" id="3.30.457.50">
    <property type="entry name" value="Chromosome segregation protein Spc25"/>
    <property type="match status" value="1"/>
</dbReference>
<keyword evidence="9" id="KW-0539">Nucleus</keyword>
<proteinExistence type="inferred from homology"/>
<evidence type="ECO:0000256" key="9">
    <source>
        <dbReference type="RuleBase" id="RU367150"/>
    </source>
</evidence>
<dbReference type="InterPro" id="IPR013255">
    <property type="entry name" value="Spc25_C"/>
</dbReference>
<reference evidence="13 14" key="1">
    <citation type="submission" date="2019-03" db="EMBL/GenBank/DDBJ databases">
        <title>Sequencing 23 genomes of Wallemia ichthyophaga.</title>
        <authorList>
            <person name="Gostincar C."/>
        </authorList>
    </citation>
    <scope>NUCLEOTIDE SEQUENCE [LARGE SCALE GENOMIC DNA]</scope>
    <source>
        <strain evidence="13 14">EXF-6200</strain>
    </source>
</reference>
<evidence type="ECO:0000313" key="14">
    <source>
        <dbReference type="Proteomes" id="UP000310689"/>
    </source>
</evidence>